<keyword evidence="1" id="KW-1133">Transmembrane helix</keyword>
<dbReference type="EMBL" id="JAOCZP010000010">
    <property type="protein sequence ID" value="MCT7378022.1"/>
    <property type="molecule type" value="Genomic_DNA"/>
</dbReference>
<dbReference type="InterPro" id="IPR037185">
    <property type="entry name" value="EmrE-like"/>
</dbReference>
<keyword evidence="1" id="KW-0472">Membrane</keyword>
<reference evidence="2 3" key="1">
    <citation type="submission" date="2022-09" db="EMBL/GenBank/DDBJ databases">
        <title>Chelativorans salina sp. nov., a novel slightly halophilic bacterium isolated from a saline lake sediment enrichment.</title>
        <authorList>
            <person name="Gao L."/>
            <person name="Fang B.-Z."/>
            <person name="Li W.-J."/>
        </authorList>
    </citation>
    <scope>NUCLEOTIDE SEQUENCE [LARGE SCALE GENOMIC DNA]</scope>
    <source>
        <strain evidence="2 3">EGI FJ00035</strain>
    </source>
</reference>
<name>A0ABT2LU24_9HYPH</name>
<feature type="transmembrane region" description="Helical" evidence="1">
    <location>
        <begin position="88"/>
        <end position="108"/>
    </location>
</feature>
<accession>A0ABT2LU24</accession>
<evidence type="ECO:0000313" key="3">
    <source>
        <dbReference type="Proteomes" id="UP001320831"/>
    </source>
</evidence>
<keyword evidence="1" id="KW-0812">Transmembrane</keyword>
<dbReference type="SUPFAM" id="SSF103481">
    <property type="entry name" value="Multidrug resistance efflux transporter EmrE"/>
    <property type="match status" value="1"/>
</dbReference>
<organism evidence="2 3">
    <name type="scientific">Chelativorans salis</name>
    <dbReference type="NCBI Taxonomy" id="2978478"/>
    <lineage>
        <taxon>Bacteria</taxon>
        <taxon>Pseudomonadati</taxon>
        <taxon>Pseudomonadota</taxon>
        <taxon>Alphaproteobacteria</taxon>
        <taxon>Hyphomicrobiales</taxon>
        <taxon>Phyllobacteriaceae</taxon>
        <taxon>Chelativorans</taxon>
    </lineage>
</organism>
<evidence type="ECO:0000256" key="1">
    <source>
        <dbReference type="SAM" id="Phobius"/>
    </source>
</evidence>
<dbReference type="RefSeq" id="WP_260906787.1">
    <property type="nucleotide sequence ID" value="NZ_JAOCZP010000010.1"/>
</dbReference>
<sequence length="110" mass="11377">MTSTNITLLLTATVSFIAAASAAKSWATSGGAWVWLFLTLALYTFGNLLMLRLVRDLGMGIAFSLSAIAQLLAINLLALAVFGERVSALQGAGIVLALIAVALITLPAGR</sequence>
<comment type="caution">
    <text evidence="2">The sequence shown here is derived from an EMBL/GenBank/DDBJ whole genome shotgun (WGS) entry which is preliminary data.</text>
</comment>
<protein>
    <recommendedName>
        <fullName evidence="4">EamA domain-containing protein</fullName>
    </recommendedName>
</protein>
<feature type="transmembrane region" description="Helical" evidence="1">
    <location>
        <begin position="32"/>
        <end position="54"/>
    </location>
</feature>
<dbReference type="Proteomes" id="UP001320831">
    <property type="component" value="Unassembled WGS sequence"/>
</dbReference>
<proteinExistence type="predicted"/>
<feature type="transmembrane region" description="Helical" evidence="1">
    <location>
        <begin position="61"/>
        <end position="82"/>
    </location>
</feature>
<keyword evidence="3" id="KW-1185">Reference proteome</keyword>
<gene>
    <name evidence="2" type="ORF">N5A92_23675</name>
</gene>
<dbReference type="Gene3D" id="1.10.3730.20">
    <property type="match status" value="1"/>
</dbReference>
<evidence type="ECO:0000313" key="2">
    <source>
        <dbReference type="EMBL" id="MCT7378022.1"/>
    </source>
</evidence>
<evidence type="ECO:0008006" key="4">
    <source>
        <dbReference type="Google" id="ProtNLM"/>
    </source>
</evidence>